<evidence type="ECO:0000313" key="6">
    <source>
        <dbReference type="EMBL" id="TMR35559.1"/>
    </source>
</evidence>
<dbReference type="SUPFAM" id="SSF46689">
    <property type="entry name" value="Homeodomain-like"/>
    <property type="match status" value="1"/>
</dbReference>
<dbReference type="GO" id="GO:0003700">
    <property type="term" value="F:DNA-binding transcription factor activity"/>
    <property type="evidence" value="ECO:0007669"/>
    <property type="project" value="TreeGrafter"/>
</dbReference>
<dbReference type="PANTHER" id="PTHR30055:SF234">
    <property type="entry name" value="HTH-TYPE TRANSCRIPTIONAL REGULATOR BETI"/>
    <property type="match status" value="1"/>
</dbReference>
<dbReference type="InterPro" id="IPR001647">
    <property type="entry name" value="HTH_TetR"/>
</dbReference>
<organism evidence="6 7">
    <name type="scientific">Actinomadura geliboluensis</name>
    <dbReference type="NCBI Taxonomy" id="882440"/>
    <lineage>
        <taxon>Bacteria</taxon>
        <taxon>Bacillati</taxon>
        <taxon>Actinomycetota</taxon>
        <taxon>Actinomycetes</taxon>
        <taxon>Streptosporangiales</taxon>
        <taxon>Thermomonosporaceae</taxon>
        <taxon>Actinomadura</taxon>
    </lineage>
</organism>
<dbReference type="AlphaFoldDB" id="A0A5S4GRV7"/>
<dbReference type="EMBL" id="VCKZ01000173">
    <property type="protein sequence ID" value="TMR35559.1"/>
    <property type="molecule type" value="Genomic_DNA"/>
</dbReference>
<evidence type="ECO:0000256" key="1">
    <source>
        <dbReference type="ARBA" id="ARBA00023015"/>
    </source>
</evidence>
<sequence length="200" mass="21373">MASSPAPRRRADARRSRAAILDAAVRLLDERPDASLEAIAAAAGVTRQTVYAHFSSREQLLLGVVERITEEVAAAMDAAGPDDGPAAGALLRVLDAAERAARRSPALLRRIGELPVGAQADRDRHAPITDRIARVVERGRRSGEFDDRLPLDWLVSVTVRLAHAAGEERAAGRMSDRDAGHALHTSVLRVLGAAAPEPPR</sequence>
<evidence type="ECO:0000256" key="2">
    <source>
        <dbReference type="ARBA" id="ARBA00023125"/>
    </source>
</evidence>
<evidence type="ECO:0000256" key="4">
    <source>
        <dbReference type="PROSITE-ProRule" id="PRU00335"/>
    </source>
</evidence>
<dbReference type="Proteomes" id="UP000305238">
    <property type="component" value="Unassembled WGS sequence"/>
</dbReference>
<dbReference type="Pfam" id="PF00440">
    <property type="entry name" value="TetR_N"/>
    <property type="match status" value="1"/>
</dbReference>
<comment type="caution">
    <text evidence="6">The sequence shown here is derived from an EMBL/GenBank/DDBJ whole genome shotgun (WGS) entry which is preliminary data.</text>
</comment>
<gene>
    <name evidence="6" type="ORF">ETD96_22745</name>
</gene>
<dbReference type="GO" id="GO:0000976">
    <property type="term" value="F:transcription cis-regulatory region binding"/>
    <property type="evidence" value="ECO:0007669"/>
    <property type="project" value="TreeGrafter"/>
</dbReference>
<feature type="DNA-binding region" description="H-T-H motif" evidence="4">
    <location>
        <begin position="35"/>
        <end position="54"/>
    </location>
</feature>
<keyword evidence="3" id="KW-0804">Transcription</keyword>
<dbReference type="RefSeq" id="WP_138638496.1">
    <property type="nucleotide sequence ID" value="NZ_VCKZ01000173.1"/>
</dbReference>
<dbReference type="Gene3D" id="1.10.357.10">
    <property type="entry name" value="Tetracycline Repressor, domain 2"/>
    <property type="match status" value="1"/>
</dbReference>
<reference evidence="6 7" key="1">
    <citation type="submission" date="2019-05" db="EMBL/GenBank/DDBJ databases">
        <title>Draft genome sequence of Actinomadura geliboluensis A8036.</title>
        <authorList>
            <person name="Saricaoglu S."/>
            <person name="Isik K."/>
        </authorList>
    </citation>
    <scope>NUCLEOTIDE SEQUENCE [LARGE SCALE GENOMIC DNA]</scope>
    <source>
        <strain evidence="6 7">A8036</strain>
    </source>
</reference>
<dbReference type="PROSITE" id="PS50977">
    <property type="entry name" value="HTH_TETR_2"/>
    <property type="match status" value="1"/>
</dbReference>
<dbReference type="PANTHER" id="PTHR30055">
    <property type="entry name" value="HTH-TYPE TRANSCRIPTIONAL REGULATOR RUTR"/>
    <property type="match status" value="1"/>
</dbReference>
<proteinExistence type="predicted"/>
<name>A0A5S4GRV7_9ACTN</name>
<accession>A0A5S4GRV7</accession>
<dbReference type="OrthoDB" id="3869819at2"/>
<dbReference type="InterPro" id="IPR009057">
    <property type="entry name" value="Homeodomain-like_sf"/>
</dbReference>
<dbReference type="InterPro" id="IPR050109">
    <property type="entry name" value="HTH-type_TetR-like_transc_reg"/>
</dbReference>
<protein>
    <submittedName>
        <fullName evidence="6">TetR/AcrR family transcriptional regulator</fullName>
    </submittedName>
</protein>
<keyword evidence="7" id="KW-1185">Reference proteome</keyword>
<evidence type="ECO:0000313" key="7">
    <source>
        <dbReference type="Proteomes" id="UP000305238"/>
    </source>
</evidence>
<keyword evidence="1" id="KW-0805">Transcription regulation</keyword>
<keyword evidence="2 4" id="KW-0238">DNA-binding</keyword>
<evidence type="ECO:0000256" key="3">
    <source>
        <dbReference type="ARBA" id="ARBA00023163"/>
    </source>
</evidence>
<feature type="domain" description="HTH tetR-type" evidence="5">
    <location>
        <begin position="14"/>
        <end position="72"/>
    </location>
</feature>
<evidence type="ECO:0000259" key="5">
    <source>
        <dbReference type="PROSITE" id="PS50977"/>
    </source>
</evidence>